<dbReference type="AlphaFoldDB" id="A0A066RV48"/>
<evidence type="ECO:0000313" key="3">
    <source>
        <dbReference type="Proteomes" id="UP000027192"/>
    </source>
</evidence>
<keyword evidence="3" id="KW-1185">Reference proteome</keyword>
<proteinExistence type="predicted"/>
<dbReference type="GO" id="GO:0004519">
    <property type="term" value="F:endonuclease activity"/>
    <property type="evidence" value="ECO:0007669"/>
    <property type="project" value="UniProtKB-KW"/>
</dbReference>
<dbReference type="RefSeq" id="WP_036753170.1">
    <property type="nucleotide sequence ID" value="NZ_JAGSGC010000002.1"/>
</dbReference>
<evidence type="ECO:0000259" key="1">
    <source>
        <dbReference type="Pfam" id="PF03372"/>
    </source>
</evidence>
<keyword evidence="2" id="KW-0378">Hydrolase</keyword>
<accession>A0A066RV48</accession>
<dbReference type="InterPro" id="IPR005135">
    <property type="entry name" value="Endo/exonuclease/phosphatase"/>
</dbReference>
<organism evidence="2 3">
    <name type="scientific">Photobacterium galatheae</name>
    <dbReference type="NCBI Taxonomy" id="1654360"/>
    <lineage>
        <taxon>Bacteria</taxon>
        <taxon>Pseudomonadati</taxon>
        <taxon>Pseudomonadota</taxon>
        <taxon>Gammaproteobacteria</taxon>
        <taxon>Vibrionales</taxon>
        <taxon>Vibrionaceae</taxon>
        <taxon>Photobacterium</taxon>
    </lineage>
</organism>
<feature type="domain" description="Endonuclease/exonuclease/phosphatase" evidence="1">
    <location>
        <begin position="65"/>
        <end position="268"/>
    </location>
</feature>
<dbReference type="InterPro" id="IPR036691">
    <property type="entry name" value="Endo/exonu/phosph_ase_sf"/>
</dbReference>
<dbReference type="STRING" id="1654360.EA58_12930"/>
<dbReference type="SUPFAM" id="SSF56219">
    <property type="entry name" value="DNase I-like"/>
    <property type="match status" value="1"/>
</dbReference>
<keyword evidence="2" id="KW-0255">Endonuclease</keyword>
<dbReference type="EMBL" id="JMIB01000024">
    <property type="protein sequence ID" value="KDM91243.1"/>
    <property type="molecule type" value="Genomic_DNA"/>
</dbReference>
<evidence type="ECO:0000313" key="2">
    <source>
        <dbReference type="EMBL" id="KDM91243.1"/>
    </source>
</evidence>
<dbReference type="OrthoDB" id="9793162at2"/>
<dbReference type="Gene3D" id="3.60.10.10">
    <property type="entry name" value="Endonuclease/exonuclease/phosphatase"/>
    <property type="match status" value="1"/>
</dbReference>
<comment type="caution">
    <text evidence="2">The sequence shown here is derived from an EMBL/GenBank/DDBJ whole genome shotgun (WGS) entry which is preliminary data.</text>
</comment>
<dbReference type="Proteomes" id="UP000027192">
    <property type="component" value="Unassembled WGS sequence"/>
</dbReference>
<protein>
    <submittedName>
        <fullName evidence="2">Endonuclease</fullName>
    </submittedName>
</protein>
<keyword evidence="2" id="KW-0540">Nuclease</keyword>
<dbReference type="NCBIfam" id="NF003840">
    <property type="entry name" value="PRK05421.1-2"/>
    <property type="match status" value="1"/>
</dbReference>
<dbReference type="Pfam" id="PF03372">
    <property type="entry name" value="Exo_endo_phos"/>
    <property type="match status" value="1"/>
</dbReference>
<gene>
    <name evidence="2" type="ORF">EA58_12930</name>
</gene>
<dbReference type="NCBIfam" id="NF003842">
    <property type="entry name" value="PRK05421.1-4"/>
    <property type="match status" value="1"/>
</dbReference>
<sequence>MLRRLIWLMGIAVILSGGGAYFSFDVPQQPELTVGSDNTHANVRCYEADSDAVIDRQGQLQVTVWNIYKEQRENWRTALDAFSQGSDIVLLQESSLTAEFQQYLRESQWQVVMANAFSFLDTQAGVMNLSRHQAKTTCAYLAMEPWLRLPKSALLAIFPLSDGTTLTVVNLHGINFAWGMDEYEGQFKALTAQLEKTKEPVLLAGDFNTWRQERMDVLTRFIEQLGLREATLEQDLRVRVLGWPLDHLFYRGMHLESAKAPATDASDHHPIIARFRLSE</sequence>
<name>A0A066RV48_9GAMM</name>
<reference evidence="2 3" key="1">
    <citation type="submission" date="2014-04" db="EMBL/GenBank/DDBJ databases">
        <title>Draft genome sequence of Photobacterium halotolerans S2753: a solonamide, ngercheumicin and holomycin producer.</title>
        <authorList>
            <person name="Machado H.R."/>
            <person name="Gram L."/>
        </authorList>
    </citation>
    <scope>NUCLEOTIDE SEQUENCE [LARGE SCALE GENOMIC DNA]</scope>
    <source>
        <strain evidence="2 3">S2753</strain>
    </source>
</reference>